<dbReference type="RefSeq" id="YP_009209719.1">
    <property type="nucleotide sequence ID" value="NC_028924.1"/>
</dbReference>
<name>A0A0F7IKH3_9CAUD</name>
<gene>
    <name evidence="2" type="ORF">P12002L_0059</name>
</gene>
<dbReference type="InterPro" id="IPR029471">
    <property type="entry name" value="HNH_5"/>
</dbReference>
<keyword evidence="3" id="KW-1185">Reference proteome</keyword>
<dbReference type="InterPro" id="IPR003615">
    <property type="entry name" value="HNH_nuc"/>
</dbReference>
<keyword evidence="2" id="KW-0255">Endonuclease</keyword>
<dbReference type="EMBL" id="KR136259">
    <property type="protein sequence ID" value="AKG94233.1"/>
    <property type="molecule type" value="Genomic_DNA"/>
</dbReference>
<proteinExistence type="predicted"/>
<dbReference type="Gene3D" id="1.10.30.50">
    <property type="match status" value="1"/>
</dbReference>
<sequence>MKKDIRQKVWKKYDCKCAYCGNDLKYDKMQVDHINAKYLGGKDDVNNYNPSCRECNFYKSTFTIEGFRKQIATILDRVKKPFIVRLALKYGLISFKPFDGLFYFEKHKPKALFINGVGKCVLCKKPTEKPTINYCDTCLDDYQGIE</sequence>
<dbReference type="OrthoDB" id="19159at10239"/>
<evidence type="ECO:0000259" key="1">
    <source>
        <dbReference type="SMART" id="SM00507"/>
    </source>
</evidence>
<protein>
    <submittedName>
        <fullName evidence="2">HNH endonuclease</fullName>
    </submittedName>
</protein>
<dbReference type="SMART" id="SM00507">
    <property type="entry name" value="HNHc"/>
    <property type="match status" value="1"/>
</dbReference>
<dbReference type="GeneID" id="26636138"/>
<dbReference type="Proteomes" id="UP000204415">
    <property type="component" value="Segment"/>
</dbReference>
<keyword evidence="2" id="KW-0540">Nuclease</keyword>
<reference evidence="2 3" key="1">
    <citation type="journal article" date="2015" name="Stand. Genomic Sci.">
        <title>Complete genome sequences of bacteriophages P12002L and P12002S, two lytic phages that infect a marine Polaribacter strain.</title>
        <authorList>
            <person name="Kang I."/>
            <person name="Jang H."/>
            <person name="Cho J.-C."/>
        </authorList>
    </citation>
    <scope>NUCLEOTIDE SEQUENCE [LARGE SCALE GENOMIC DNA]</scope>
</reference>
<dbReference type="GO" id="GO:0004519">
    <property type="term" value="F:endonuclease activity"/>
    <property type="evidence" value="ECO:0007669"/>
    <property type="project" value="UniProtKB-KW"/>
</dbReference>
<keyword evidence="2" id="KW-0378">Hydrolase</keyword>
<dbReference type="KEGG" id="vg:26636138"/>
<evidence type="ECO:0000313" key="3">
    <source>
        <dbReference type="Proteomes" id="UP000204415"/>
    </source>
</evidence>
<feature type="domain" description="HNH nuclease" evidence="1">
    <location>
        <begin position="4"/>
        <end position="57"/>
    </location>
</feature>
<accession>A0A0F7IKH3</accession>
<dbReference type="Pfam" id="PF14279">
    <property type="entry name" value="HNH_5"/>
    <property type="match status" value="1"/>
</dbReference>
<organism evidence="2 3">
    <name type="scientific">Polaribacter phage P12002L</name>
    <dbReference type="NCBI Taxonomy" id="1647386"/>
    <lineage>
        <taxon>Viruses</taxon>
        <taxon>Duplodnaviria</taxon>
        <taxon>Heunggongvirae</taxon>
        <taxon>Uroviricota</taxon>
        <taxon>Caudoviricetes</taxon>
        <taxon>Incheonvirus</taxon>
        <taxon>Incheonvirus P12002L</taxon>
    </lineage>
</organism>
<evidence type="ECO:0000313" key="2">
    <source>
        <dbReference type="EMBL" id="AKG94233.1"/>
    </source>
</evidence>
<dbReference type="CDD" id="cd00085">
    <property type="entry name" value="HNHc"/>
    <property type="match status" value="1"/>
</dbReference>